<organism evidence="2 3">
    <name type="scientific">Adineta steineri</name>
    <dbReference type="NCBI Taxonomy" id="433720"/>
    <lineage>
        <taxon>Eukaryota</taxon>
        <taxon>Metazoa</taxon>
        <taxon>Spiralia</taxon>
        <taxon>Gnathifera</taxon>
        <taxon>Rotifera</taxon>
        <taxon>Eurotatoria</taxon>
        <taxon>Bdelloidea</taxon>
        <taxon>Adinetida</taxon>
        <taxon>Adinetidae</taxon>
        <taxon>Adineta</taxon>
    </lineage>
</organism>
<proteinExistence type="predicted"/>
<name>A0A813R433_9BILA</name>
<sequence>MNPQPQVITISDITPSLFNKLRLEHPETLSCPCSNTSVLYHIFVSNFITFHPICSSIFVSKEWIEALYEPMASAYFVMDFRTTAHAQFKFIADFCSLSKDIVDQTLIDLGDIPLFSIQLLSKDDVHSEVNKTVEVALSSSYTQVNLPLHFFQMITRSNSMASALNTNVLVLLDDDKTFGFRIHEKHTRYVDKYLYADMLHTTTCNLKNNVIPAGFYSEPLDQIARYHENWPMEPVFLRPIAVSTVDGFFGGCTALDAVLASTFDCLYGIKCLEAFTDYFPNLSRMKLNWTSSVLTSSRKTIPLNQLLEKLLIENRSIHINYPKYFNECAPSTCTYITTSQTKFLDVITLLVSLYGGLTIILRLIVPLLISLLLKCKSCPENTNFKLGIFIF</sequence>
<reference evidence="2" key="1">
    <citation type="submission" date="2021-02" db="EMBL/GenBank/DDBJ databases">
        <authorList>
            <person name="Nowell W R."/>
        </authorList>
    </citation>
    <scope>NUCLEOTIDE SEQUENCE</scope>
</reference>
<protein>
    <submittedName>
        <fullName evidence="2">Uncharacterized protein</fullName>
    </submittedName>
</protein>
<evidence type="ECO:0000313" key="2">
    <source>
        <dbReference type="EMBL" id="CAF0777237.1"/>
    </source>
</evidence>
<evidence type="ECO:0000313" key="3">
    <source>
        <dbReference type="Proteomes" id="UP000663845"/>
    </source>
</evidence>
<keyword evidence="1" id="KW-1133">Transmembrane helix</keyword>
<keyword evidence="1" id="KW-0812">Transmembrane</keyword>
<keyword evidence="1" id="KW-0472">Membrane</keyword>
<evidence type="ECO:0000256" key="1">
    <source>
        <dbReference type="SAM" id="Phobius"/>
    </source>
</evidence>
<accession>A0A813R433</accession>
<dbReference type="AlphaFoldDB" id="A0A813R433"/>
<feature type="transmembrane region" description="Helical" evidence="1">
    <location>
        <begin position="346"/>
        <end position="373"/>
    </location>
</feature>
<dbReference type="Proteomes" id="UP000663845">
    <property type="component" value="Unassembled WGS sequence"/>
</dbReference>
<comment type="caution">
    <text evidence="2">The sequence shown here is derived from an EMBL/GenBank/DDBJ whole genome shotgun (WGS) entry which is preliminary data.</text>
</comment>
<dbReference type="EMBL" id="CAJNOG010000022">
    <property type="protein sequence ID" value="CAF0777237.1"/>
    <property type="molecule type" value="Genomic_DNA"/>
</dbReference>
<gene>
    <name evidence="2" type="ORF">JYZ213_LOCUS3961</name>
</gene>